<proteinExistence type="predicted"/>
<organism evidence="2 3">
    <name type="scientific">Prorocentrum cordatum</name>
    <dbReference type="NCBI Taxonomy" id="2364126"/>
    <lineage>
        <taxon>Eukaryota</taxon>
        <taxon>Sar</taxon>
        <taxon>Alveolata</taxon>
        <taxon>Dinophyceae</taxon>
        <taxon>Prorocentrales</taxon>
        <taxon>Prorocentraceae</taxon>
        <taxon>Prorocentrum</taxon>
    </lineage>
</organism>
<reference evidence="2" key="1">
    <citation type="submission" date="2023-10" db="EMBL/GenBank/DDBJ databases">
        <authorList>
            <person name="Chen Y."/>
            <person name="Shah S."/>
            <person name="Dougan E. K."/>
            <person name="Thang M."/>
            <person name="Chan C."/>
        </authorList>
    </citation>
    <scope>NUCLEOTIDE SEQUENCE [LARGE SCALE GENOMIC DNA]</scope>
</reference>
<accession>A0ABN9Q2F5</accession>
<gene>
    <name evidence="2" type="ORF">PCOR1329_LOCUS7248</name>
</gene>
<evidence type="ECO:0000313" key="2">
    <source>
        <dbReference type="EMBL" id="CAK0798526.1"/>
    </source>
</evidence>
<sequence length="204" mass="21076">MVLRIERQRPASGPPRSRGRRRGTPRGGHRGTPEGGAEVRAWWQRAPPHGGQASQGRPEVGDGGLQHGAQRRQQRAALGRPAARRAAAAPGRTARGILPGGGQPTLARRPRGNLSQDIPKLAGSSALWARARTLRPRAPLLVSTSTAAGARLGEAPKMGGTGQASPPGGPREPGAEVRQATADGVAAPLEKDPPGGSLPRRSSP</sequence>
<feature type="region of interest" description="Disordered" evidence="1">
    <location>
        <begin position="1"/>
        <end position="118"/>
    </location>
</feature>
<evidence type="ECO:0000256" key="1">
    <source>
        <dbReference type="SAM" id="MobiDB-lite"/>
    </source>
</evidence>
<dbReference type="EMBL" id="CAUYUJ010001963">
    <property type="protein sequence ID" value="CAK0798526.1"/>
    <property type="molecule type" value="Genomic_DNA"/>
</dbReference>
<evidence type="ECO:0000313" key="3">
    <source>
        <dbReference type="Proteomes" id="UP001189429"/>
    </source>
</evidence>
<keyword evidence="3" id="KW-1185">Reference proteome</keyword>
<protein>
    <submittedName>
        <fullName evidence="2">Uncharacterized protein</fullName>
    </submittedName>
</protein>
<feature type="compositionally biased region" description="Basic residues" evidence="1">
    <location>
        <begin position="17"/>
        <end position="29"/>
    </location>
</feature>
<name>A0ABN9Q2F5_9DINO</name>
<dbReference type="Proteomes" id="UP001189429">
    <property type="component" value="Unassembled WGS sequence"/>
</dbReference>
<comment type="caution">
    <text evidence="2">The sequence shown here is derived from an EMBL/GenBank/DDBJ whole genome shotgun (WGS) entry which is preliminary data.</text>
</comment>
<feature type="region of interest" description="Disordered" evidence="1">
    <location>
        <begin position="140"/>
        <end position="204"/>
    </location>
</feature>
<feature type="compositionally biased region" description="Low complexity" evidence="1">
    <location>
        <begin position="194"/>
        <end position="204"/>
    </location>
</feature>
<feature type="compositionally biased region" description="Low complexity" evidence="1">
    <location>
        <begin position="75"/>
        <end position="96"/>
    </location>
</feature>